<evidence type="ECO:0000313" key="2">
    <source>
        <dbReference type="EMBL" id="MDI6104920.1"/>
    </source>
</evidence>
<keyword evidence="3" id="KW-1185">Reference proteome</keyword>
<reference evidence="2 3" key="1">
    <citation type="submission" date="2023-05" db="EMBL/GenBank/DDBJ databases">
        <title>Actinoplanes sp. NEAU-A12 genome sequencing.</title>
        <authorList>
            <person name="Wang Z.-S."/>
        </authorList>
    </citation>
    <scope>NUCLEOTIDE SEQUENCE [LARGE SCALE GENOMIC DNA]</scope>
    <source>
        <strain evidence="2 3">NEAU-A12</strain>
    </source>
</reference>
<evidence type="ECO:0008006" key="4">
    <source>
        <dbReference type="Google" id="ProtNLM"/>
    </source>
</evidence>
<feature type="transmembrane region" description="Helical" evidence="1">
    <location>
        <begin position="102"/>
        <end position="125"/>
    </location>
</feature>
<comment type="caution">
    <text evidence="2">The sequence shown here is derived from an EMBL/GenBank/DDBJ whole genome shotgun (WGS) entry which is preliminary data.</text>
</comment>
<feature type="transmembrane region" description="Helical" evidence="1">
    <location>
        <begin position="51"/>
        <end position="71"/>
    </location>
</feature>
<name>A0ABT6WYU1_9ACTN</name>
<keyword evidence="1" id="KW-0812">Transmembrane</keyword>
<keyword evidence="1" id="KW-1133">Transmembrane helix</keyword>
<evidence type="ECO:0000256" key="1">
    <source>
        <dbReference type="SAM" id="Phobius"/>
    </source>
</evidence>
<feature type="transmembrane region" description="Helical" evidence="1">
    <location>
        <begin position="21"/>
        <end position="45"/>
    </location>
</feature>
<organism evidence="2 3">
    <name type="scientific">Actinoplanes sandaracinus</name>
    <dbReference type="NCBI Taxonomy" id="3045177"/>
    <lineage>
        <taxon>Bacteria</taxon>
        <taxon>Bacillati</taxon>
        <taxon>Actinomycetota</taxon>
        <taxon>Actinomycetes</taxon>
        <taxon>Micromonosporales</taxon>
        <taxon>Micromonosporaceae</taxon>
        <taxon>Actinoplanes</taxon>
    </lineage>
</organism>
<sequence length="261" mass="27808">MPLESAPPTGWPAPHRSVGRVLAAAFLALISGLIAVVSVAAAVTGDVMESIGFGLAAILVGHVTAIGITGLRRPRPATEPPVTGVDDRGERGLAFPYSRVPYYLLTVTLALVVLLAGGFAVAAAAGGSVTGWVLAVVSGGFAVFVGWFLLTLLRLAPGIIVLTPSGIYHRSLVLEHFVPWDAVVDVQAREGPRPWITVKALPMDGTRERRHTGRLHTFEGGLLPFLVARTSWLGANAVPAYQAIRFYFDHPDQRSRLRSPR</sequence>
<protein>
    <recommendedName>
        <fullName evidence="4">PH domain-containing protein</fullName>
    </recommendedName>
</protein>
<feature type="transmembrane region" description="Helical" evidence="1">
    <location>
        <begin position="131"/>
        <end position="153"/>
    </location>
</feature>
<evidence type="ECO:0000313" key="3">
    <source>
        <dbReference type="Proteomes" id="UP001241758"/>
    </source>
</evidence>
<gene>
    <name evidence="2" type="ORF">QLQ12_40675</name>
</gene>
<keyword evidence="1" id="KW-0472">Membrane</keyword>
<accession>A0ABT6WYU1</accession>
<proteinExistence type="predicted"/>
<dbReference type="Proteomes" id="UP001241758">
    <property type="component" value="Unassembled WGS sequence"/>
</dbReference>
<dbReference type="RefSeq" id="WP_282766350.1">
    <property type="nucleotide sequence ID" value="NZ_JASCTH010000038.1"/>
</dbReference>
<dbReference type="EMBL" id="JASCTH010000038">
    <property type="protein sequence ID" value="MDI6104920.1"/>
    <property type="molecule type" value="Genomic_DNA"/>
</dbReference>